<dbReference type="GO" id="GO:0022857">
    <property type="term" value="F:transmembrane transporter activity"/>
    <property type="evidence" value="ECO:0007669"/>
    <property type="project" value="UniProtKB-UniRule"/>
</dbReference>
<feature type="domain" description="Tripartite ATP-independent periplasmic transporters DctQ component" evidence="10">
    <location>
        <begin position="46"/>
        <end position="171"/>
    </location>
</feature>
<evidence type="ECO:0000313" key="12">
    <source>
        <dbReference type="EMBL" id="MXN17761.1"/>
    </source>
</evidence>
<keyword evidence="2 8" id="KW-0813">Transport</keyword>
<feature type="transmembrane region" description="Helical" evidence="9">
    <location>
        <begin position="512"/>
        <end position="542"/>
    </location>
</feature>
<feature type="transmembrane region" description="Helical" evidence="9">
    <location>
        <begin position="594"/>
        <end position="614"/>
    </location>
</feature>
<organism evidence="12 13">
    <name type="scientific">Pseudooceanicola albus</name>
    <dbReference type="NCBI Taxonomy" id="2692189"/>
    <lineage>
        <taxon>Bacteria</taxon>
        <taxon>Pseudomonadati</taxon>
        <taxon>Pseudomonadota</taxon>
        <taxon>Alphaproteobacteria</taxon>
        <taxon>Rhodobacterales</taxon>
        <taxon>Paracoccaceae</taxon>
        <taxon>Pseudooceanicola</taxon>
    </lineage>
</organism>
<keyword evidence="4 8" id="KW-0997">Cell inner membrane</keyword>
<dbReference type="Pfam" id="PF06808">
    <property type="entry name" value="DctM"/>
    <property type="match status" value="1"/>
</dbReference>
<keyword evidence="3" id="KW-1003">Cell membrane</keyword>
<comment type="subcellular location">
    <subcellularLocation>
        <location evidence="1 8">Cell inner membrane</location>
        <topology evidence="1 8">Multi-pass membrane protein</topology>
    </subcellularLocation>
</comment>
<keyword evidence="6 9" id="KW-1133">Transmembrane helix</keyword>
<feature type="transmembrane region" description="Helical" evidence="9">
    <location>
        <begin position="337"/>
        <end position="359"/>
    </location>
</feature>
<evidence type="ECO:0000256" key="9">
    <source>
        <dbReference type="SAM" id="Phobius"/>
    </source>
</evidence>
<evidence type="ECO:0000256" key="5">
    <source>
        <dbReference type="ARBA" id="ARBA00022692"/>
    </source>
</evidence>
<name>A0A6L7G132_9RHOB</name>
<evidence type="ECO:0000256" key="2">
    <source>
        <dbReference type="ARBA" id="ARBA00022448"/>
    </source>
</evidence>
<evidence type="ECO:0000256" key="1">
    <source>
        <dbReference type="ARBA" id="ARBA00004429"/>
    </source>
</evidence>
<feature type="transmembrane region" description="Helical" evidence="9">
    <location>
        <begin position="255"/>
        <end position="275"/>
    </location>
</feature>
<comment type="caution">
    <text evidence="12">The sequence shown here is derived from an EMBL/GenBank/DDBJ whole genome shotgun (WGS) entry which is preliminary data.</text>
</comment>
<feature type="transmembrane region" description="Helical" evidence="9">
    <location>
        <begin position="439"/>
        <end position="457"/>
    </location>
</feature>
<accession>A0A6L7G132</accession>
<evidence type="ECO:0000313" key="13">
    <source>
        <dbReference type="Proteomes" id="UP000477911"/>
    </source>
</evidence>
<feature type="transmembrane region" description="Helical" evidence="9">
    <location>
        <begin position="371"/>
        <end position="390"/>
    </location>
</feature>
<evidence type="ECO:0000256" key="3">
    <source>
        <dbReference type="ARBA" id="ARBA00022475"/>
    </source>
</evidence>
<dbReference type="Proteomes" id="UP000477911">
    <property type="component" value="Unassembled WGS sequence"/>
</dbReference>
<dbReference type="Pfam" id="PF04290">
    <property type="entry name" value="DctQ"/>
    <property type="match status" value="1"/>
</dbReference>
<protein>
    <submittedName>
        <fullName evidence="12">TRAP transporter large permease subunit</fullName>
    </submittedName>
</protein>
<feature type="domain" description="TRAP C4-dicarboxylate transport system permease DctM subunit" evidence="11">
    <location>
        <begin position="210"/>
        <end position="610"/>
    </location>
</feature>
<feature type="transmembrane region" description="Helical" evidence="9">
    <location>
        <begin position="411"/>
        <end position="433"/>
    </location>
</feature>
<feature type="transmembrane region" description="Helical" evidence="9">
    <location>
        <begin position="469"/>
        <end position="492"/>
    </location>
</feature>
<dbReference type="EMBL" id="WUMU01000006">
    <property type="protein sequence ID" value="MXN17761.1"/>
    <property type="molecule type" value="Genomic_DNA"/>
</dbReference>
<feature type="transmembrane region" description="Helical" evidence="9">
    <location>
        <begin position="33"/>
        <end position="60"/>
    </location>
</feature>
<dbReference type="GO" id="GO:0005886">
    <property type="term" value="C:plasma membrane"/>
    <property type="evidence" value="ECO:0007669"/>
    <property type="project" value="UniProtKB-SubCell"/>
</dbReference>
<gene>
    <name evidence="12" type="ORF">GR170_07945</name>
</gene>
<evidence type="ECO:0000259" key="10">
    <source>
        <dbReference type="Pfam" id="PF04290"/>
    </source>
</evidence>
<comment type="function">
    <text evidence="8">Part of the tripartite ATP-independent periplasmic (TRAP) transport system.</text>
</comment>
<evidence type="ECO:0000256" key="4">
    <source>
        <dbReference type="ARBA" id="ARBA00022519"/>
    </source>
</evidence>
<feature type="transmembrane region" description="Helical" evidence="9">
    <location>
        <begin position="107"/>
        <end position="129"/>
    </location>
</feature>
<evidence type="ECO:0000259" key="11">
    <source>
        <dbReference type="Pfam" id="PF06808"/>
    </source>
</evidence>
<keyword evidence="5 9" id="KW-0812">Transmembrane</keyword>
<feature type="transmembrane region" description="Helical" evidence="9">
    <location>
        <begin position="72"/>
        <end position="95"/>
    </location>
</feature>
<keyword evidence="7 9" id="KW-0472">Membrane</keyword>
<dbReference type="InterPro" id="IPR004681">
    <property type="entry name" value="TRAP_DctM"/>
</dbReference>
<reference evidence="12 13" key="1">
    <citation type="submission" date="2019-12" db="EMBL/GenBank/DDBJ databases">
        <authorList>
            <person name="Li M."/>
        </authorList>
    </citation>
    <scope>NUCLEOTIDE SEQUENCE [LARGE SCALE GENOMIC DNA]</scope>
    <source>
        <strain evidence="12 13">GBMRC 2024</strain>
    </source>
</reference>
<dbReference type="RefSeq" id="WP_160893433.1">
    <property type="nucleotide sequence ID" value="NZ_WUMU01000006.1"/>
</dbReference>
<dbReference type="InterPro" id="IPR055348">
    <property type="entry name" value="DctQ"/>
</dbReference>
<proteinExistence type="predicted"/>
<keyword evidence="13" id="KW-1185">Reference proteome</keyword>
<sequence length="616" mass="62178">MTYQNTDTRSGAAKGRGLQVQALARALHRGLSALLGAAAAFVLLVMLVIVTVNIVLRYGFASSILGAEDAGIWLNVIIVSLGAPLALGSALAMRLDVVQTRLGARGQAVSAVIADTITLLSGLAIAFGGAQVVQLVGGSSDALGLPESIRFGFFAVGGGLVLVMVVLEQIASGRMIECAIALVAALAIYFGAGQVHLSPGLPPSICAALIILLGVAVSAPMPHAFFAAAFLAIPLGASIPEPAMINIAVNGASKFLLLAIPFFLLSGTLLTVSGVAERLIRFAAACVGHLRGGLGQTTLLTNLMFSGASGSSIANAAFGSVTLYPELVRNGYRPERAGAIVAASSILDNVVPPSIAFLVLATVTNLSVGKLLVGGLWAGLLLAAALFVALRLTVNEAAVQPRAGWGLRGHTFLRALPAFGLGLIVVFGIRFGIVTTTEAAAAAALYSVGLAVIFARARGAGLLQAFRGSAIEAAAIGMMIASAHPFVSLLAIDNVAGLVKQAASLLGSGPVAVTLLAVIILLIAGLFIDTGAAILILGPLLLPAAVAAGLDPITFGVIIVVTLMIGGLTPPLGVLIFVVAGITNVPSSALFRSVVPYVAALVCALILICAYAILSI</sequence>
<feature type="transmembrane region" description="Helical" evidence="9">
    <location>
        <begin position="179"/>
        <end position="197"/>
    </location>
</feature>
<evidence type="ECO:0000256" key="7">
    <source>
        <dbReference type="ARBA" id="ARBA00023136"/>
    </source>
</evidence>
<dbReference type="AlphaFoldDB" id="A0A6L7G132"/>
<dbReference type="InterPro" id="IPR010656">
    <property type="entry name" value="DctM"/>
</dbReference>
<feature type="transmembrane region" description="Helical" evidence="9">
    <location>
        <begin position="554"/>
        <end position="582"/>
    </location>
</feature>
<dbReference type="PANTHER" id="PTHR33362">
    <property type="entry name" value="SIALIC ACID TRAP TRANSPORTER PERMEASE PROTEIN SIAT-RELATED"/>
    <property type="match status" value="1"/>
</dbReference>
<feature type="transmembrane region" description="Helical" evidence="9">
    <location>
        <begin position="303"/>
        <end position="325"/>
    </location>
</feature>
<evidence type="ECO:0000256" key="8">
    <source>
        <dbReference type="RuleBase" id="RU369079"/>
    </source>
</evidence>
<feature type="transmembrane region" description="Helical" evidence="9">
    <location>
        <begin position="149"/>
        <end position="167"/>
    </location>
</feature>
<evidence type="ECO:0000256" key="6">
    <source>
        <dbReference type="ARBA" id="ARBA00022989"/>
    </source>
</evidence>